<sequence>MKKLLYLFIALFICSCAGKSADKKASSEEMTVNGKSVSMGDTANSNKKSYEGILPAADAEGIRYELDLYTPKQGTGDSIYHLTMTYIGAGENGQDETFVQQGQWGIVNGPVIDAGGTIYQLRGDSIDEINFLAVNDSLVMLGQDMKKPQSKLNYTLKEKK</sequence>
<keyword evidence="3" id="KW-1185">Reference proteome</keyword>
<dbReference type="Pfam" id="PF04170">
    <property type="entry name" value="NlpE"/>
    <property type="match status" value="1"/>
</dbReference>
<dbReference type="InterPro" id="IPR007298">
    <property type="entry name" value="Cu-R_lipoprotein_NlpE"/>
</dbReference>
<dbReference type="Proteomes" id="UP001205603">
    <property type="component" value="Unassembled WGS sequence"/>
</dbReference>
<feature type="chain" id="PRO_5047214870" evidence="1">
    <location>
        <begin position="21"/>
        <end position="160"/>
    </location>
</feature>
<feature type="signal peptide" evidence="1">
    <location>
        <begin position="1"/>
        <end position="20"/>
    </location>
</feature>
<reference evidence="2 3" key="1">
    <citation type="submission" date="2022-07" db="EMBL/GenBank/DDBJ databases">
        <title>Fecal culturing of patients with breast cancer.</title>
        <authorList>
            <person name="Teng N.M.Y."/>
            <person name="Kiu R."/>
            <person name="Evans R."/>
            <person name="Baker D.J."/>
            <person name="Zenner C."/>
            <person name="Robinson S.D."/>
            <person name="Hall L.J."/>
        </authorList>
    </citation>
    <scope>NUCLEOTIDE SEQUENCE [LARGE SCALE GENOMIC DNA]</scope>
    <source>
        <strain evidence="2 3">LH1063</strain>
    </source>
</reference>
<keyword evidence="1" id="KW-0732">Signal</keyword>
<dbReference type="RefSeq" id="WP_255026196.1">
    <property type="nucleotide sequence ID" value="NZ_JANDHW010000003.1"/>
</dbReference>
<proteinExistence type="predicted"/>
<evidence type="ECO:0000313" key="2">
    <source>
        <dbReference type="EMBL" id="MCP9611429.1"/>
    </source>
</evidence>
<dbReference type="EMBL" id="JANDHW010000003">
    <property type="protein sequence ID" value="MCP9611429.1"/>
    <property type="molecule type" value="Genomic_DNA"/>
</dbReference>
<comment type="caution">
    <text evidence="2">The sequence shown here is derived from an EMBL/GenBank/DDBJ whole genome shotgun (WGS) entry which is preliminary data.</text>
</comment>
<name>A0ABT1MGD5_9BACT</name>
<dbReference type="PROSITE" id="PS51257">
    <property type="entry name" value="PROKAR_LIPOPROTEIN"/>
    <property type="match status" value="1"/>
</dbReference>
<dbReference type="Gene3D" id="2.40.128.640">
    <property type="match status" value="1"/>
</dbReference>
<gene>
    <name evidence="2" type="ORF">NMU02_04920</name>
</gene>
<protein>
    <submittedName>
        <fullName evidence="2">Copper resistance protein NlpE</fullName>
    </submittedName>
</protein>
<organism evidence="2 3">
    <name type="scientific">Coprobacter tertius</name>
    <dbReference type="NCBI Taxonomy" id="2944915"/>
    <lineage>
        <taxon>Bacteria</taxon>
        <taxon>Pseudomonadati</taxon>
        <taxon>Bacteroidota</taxon>
        <taxon>Bacteroidia</taxon>
        <taxon>Bacteroidales</taxon>
        <taxon>Barnesiellaceae</taxon>
        <taxon>Coprobacter</taxon>
    </lineage>
</organism>
<evidence type="ECO:0000313" key="3">
    <source>
        <dbReference type="Proteomes" id="UP001205603"/>
    </source>
</evidence>
<accession>A0ABT1MGD5</accession>
<evidence type="ECO:0000256" key="1">
    <source>
        <dbReference type="SAM" id="SignalP"/>
    </source>
</evidence>